<evidence type="ECO:0000256" key="1">
    <source>
        <dbReference type="SAM" id="Phobius"/>
    </source>
</evidence>
<reference evidence="2 3" key="1">
    <citation type="submission" date="2020-08" db="EMBL/GenBank/DDBJ databases">
        <authorList>
            <person name="Sun Q."/>
            <person name="Inoue M."/>
        </authorList>
    </citation>
    <scope>NUCLEOTIDE SEQUENCE [LARGE SCALE GENOMIC DNA]</scope>
    <source>
        <strain evidence="2 3">CCM 8938</strain>
    </source>
</reference>
<name>A0ABR7KYP3_9SPHI</name>
<comment type="caution">
    <text evidence="2">The sequence shown here is derived from an EMBL/GenBank/DDBJ whole genome shotgun (WGS) entry which is preliminary data.</text>
</comment>
<feature type="transmembrane region" description="Helical" evidence="1">
    <location>
        <begin position="35"/>
        <end position="54"/>
    </location>
</feature>
<accession>A0ABR7KYP3</accession>
<keyword evidence="1" id="KW-0812">Transmembrane</keyword>
<keyword evidence="1" id="KW-1133">Transmembrane helix</keyword>
<keyword evidence="3" id="KW-1185">Reference proteome</keyword>
<organism evidence="2 3">
    <name type="scientific">Pedobacter fastidiosus</name>
    <dbReference type="NCBI Taxonomy" id="2765361"/>
    <lineage>
        <taxon>Bacteria</taxon>
        <taxon>Pseudomonadati</taxon>
        <taxon>Bacteroidota</taxon>
        <taxon>Sphingobacteriia</taxon>
        <taxon>Sphingobacteriales</taxon>
        <taxon>Sphingobacteriaceae</taxon>
        <taxon>Pedobacter</taxon>
    </lineage>
</organism>
<feature type="transmembrane region" description="Helical" evidence="1">
    <location>
        <begin position="92"/>
        <end position="110"/>
    </location>
</feature>
<sequence length="138" mass="15935">MNIIRNNYTISSHLIFGSFLIGIANLFIYDPESTTDFIMIGVVLALRYILAVMIKRRFAWSIYLMIILLIRSVYRSVYIIDNINVNPIAKVNVVIQLLMSLLAFGILFIIPKLKKIRTAKKNKEQVFSEPDMPLNLQQ</sequence>
<dbReference type="Proteomes" id="UP000652755">
    <property type="component" value="Unassembled WGS sequence"/>
</dbReference>
<evidence type="ECO:0000313" key="3">
    <source>
        <dbReference type="Proteomes" id="UP000652755"/>
    </source>
</evidence>
<gene>
    <name evidence="2" type="ORF">H7U22_22145</name>
</gene>
<evidence type="ECO:0000313" key="2">
    <source>
        <dbReference type="EMBL" id="MBC6113128.1"/>
    </source>
</evidence>
<protein>
    <submittedName>
        <fullName evidence="2">Uncharacterized protein</fullName>
    </submittedName>
</protein>
<keyword evidence="1" id="KW-0472">Membrane</keyword>
<dbReference type="EMBL" id="JACRYL010000037">
    <property type="protein sequence ID" value="MBC6113128.1"/>
    <property type="molecule type" value="Genomic_DNA"/>
</dbReference>
<feature type="transmembrane region" description="Helical" evidence="1">
    <location>
        <begin position="61"/>
        <end position="80"/>
    </location>
</feature>
<proteinExistence type="predicted"/>
<dbReference type="RefSeq" id="WP_187073548.1">
    <property type="nucleotide sequence ID" value="NZ_JACRYL010000037.1"/>
</dbReference>
<feature type="transmembrane region" description="Helical" evidence="1">
    <location>
        <begin position="12"/>
        <end position="29"/>
    </location>
</feature>